<name>A0A9P0GWA6_NEZVI</name>
<reference evidence="1" key="1">
    <citation type="submission" date="2022-01" db="EMBL/GenBank/DDBJ databases">
        <authorList>
            <person name="King R."/>
        </authorList>
    </citation>
    <scope>NUCLEOTIDE SEQUENCE</scope>
</reference>
<evidence type="ECO:0000313" key="1">
    <source>
        <dbReference type="EMBL" id="CAH1390209.1"/>
    </source>
</evidence>
<evidence type="ECO:0000313" key="2">
    <source>
        <dbReference type="Proteomes" id="UP001152798"/>
    </source>
</evidence>
<protein>
    <submittedName>
        <fullName evidence="1">Uncharacterized protein</fullName>
    </submittedName>
</protein>
<gene>
    <name evidence="1" type="ORF">NEZAVI_LOCUS1448</name>
</gene>
<organism evidence="1 2">
    <name type="scientific">Nezara viridula</name>
    <name type="common">Southern green stink bug</name>
    <name type="synonym">Cimex viridulus</name>
    <dbReference type="NCBI Taxonomy" id="85310"/>
    <lineage>
        <taxon>Eukaryota</taxon>
        <taxon>Metazoa</taxon>
        <taxon>Ecdysozoa</taxon>
        <taxon>Arthropoda</taxon>
        <taxon>Hexapoda</taxon>
        <taxon>Insecta</taxon>
        <taxon>Pterygota</taxon>
        <taxon>Neoptera</taxon>
        <taxon>Paraneoptera</taxon>
        <taxon>Hemiptera</taxon>
        <taxon>Heteroptera</taxon>
        <taxon>Panheteroptera</taxon>
        <taxon>Pentatomomorpha</taxon>
        <taxon>Pentatomoidea</taxon>
        <taxon>Pentatomidae</taxon>
        <taxon>Pentatominae</taxon>
        <taxon>Nezara</taxon>
    </lineage>
</organism>
<sequence length="145" mass="16248">MTPLILESRSPITPNADSPLTSIDVSVVIRKQRTTFLLAYAIVSGPLRQPLRFGSLLLCLPRSLLRRGPLALFSFINANGGKRSALIRGRATFIDNDIWLRCEVGYIGLATMTILTPSPIVIRPFWKLPTPRRLPFPEPARRKRS</sequence>
<keyword evidence="2" id="KW-1185">Reference proteome</keyword>
<proteinExistence type="predicted"/>
<dbReference type="Proteomes" id="UP001152798">
    <property type="component" value="Chromosome 1"/>
</dbReference>
<accession>A0A9P0GWA6</accession>
<dbReference type="EMBL" id="OV725077">
    <property type="protein sequence ID" value="CAH1390209.1"/>
    <property type="molecule type" value="Genomic_DNA"/>
</dbReference>
<dbReference type="AlphaFoldDB" id="A0A9P0GWA6"/>